<evidence type="ECO:0000313" key="2">
    <source>
        <dbReference type="Proteomes" id="UP000236291"/>
    </source>
</evidence>
<protein>
    <submittedName>
        <fullName evidence="1">Uncharacterized protein</fullName>
    </submittedName>
</protein>
<dbReference type="AlphaFoldDB" id="A0A2K3KTZ0"/>
<comment type="caution">
    <text evidence="1">The sequence shown here is derived from an EMBL/GenBank/DDBJ whole genome shotgun (WGS) entry which is preliminary data.</text>
</comment>
<dbReference type="EMBL" id="ASHM01256751">
    <property type="protein sequence ID" value="PNX69743.1"/>
    <property type="molecule type" value="Genomic_DNA"/>
</dbReference>
<reference evidence="1 2" key="1">
    <citation type="journal article" date="2014" name="Am. J. Bot.">
        <title>Genome assembly and annotation for red clover (Trifolium pratense; Fabaceae).</title>
        <authorList>
            <person name="Istvanek J."/>
            <person name="Jaros M."/>
            <person name="Krenek A."/>
            <person name="Repkova J."/>
        </authorList>
    </citation>
    <scope>NUCLEOTIDE SEQUENCE [LARGE SCALE GENOMIC DNA]</scope>
    <source>
        <strain evidence="2">cv. Tatra</strain>
        <tissue evidence="1">Young leaves</tissue>
    </source>
</reference>
<accession>A0A2K3KTZ0</accession>
<proteinExistence type="predicted"/>
<sequence>SGVGGDVVFGADVVVFGSGAGVRLMPCVIDFLQYLIL</sequence>
<organism evidence="1 2">
    <name type="scientific">Trifolium pratense</name>
    <name type="common">Red clover</name>
    <dbReference type="NCBI Taxonomy" id="57577"/>
    <lineage>
        <taxon>Eukaryota</taxon>
        <taxon>Viridiplantae</taxon>
        <taxon>Streptophyta</taxon>
        <taxon>Embryophyta</taxon>
        <taxon>Tracheophyta</taxon>
        <taxon>Spermatophyta</taxon>
        <taxon>Magnoliopsida</taxon>
        <taxon>eudicotyledons</taxon>
        <taxon>Gunneridae</taxon>
        <taxon>Pentapetalae</taxon>
        <taxon>rosids</taxon>
        <taxon>fabids</taxon>
        <taxon>Fabales</taxon>
        <taxon>Fabaceae</taxon>
        <taxon>Papilionoideae</taxon>
        <taxon>50 kb inversion clade</taxon>
        <taxon>NPAAA clade</taxon>
        <taxon>Hologalegina</taxon>
        <taxon>IRL clade</taxon>
        <taxon>Trifolieae</taxon>
        <taxon>Trifolium</taxon>
    </lineage>
</organism>
<dbReference type="Proteomes" id="UP000236291">
    <property type="component" value="Unassembled WGS sequence"/>
</dbReference>
<evidence type="ECO:0000313" key="1">
    <source>
        <dbReference type="EMBL" id="PNX69743.1"/>
    </source>
</evidence>
<name>A0A2K3KTZ0_TRIPR</name>
<reference evidence="1 2" key="2">
    <citation type="journal article" date="2017" name="Front. Plant Sci.">
        <title>Gene Classification and Mining of Molecular Markers Useful in Red Clover (Trifolium pratense) Breeding.</title>
        <authorList>
            <person name="Istvanek J."/>
            <person name="Dluhosova J."/>
            <person name="Dluhos P."/>
            <person name="Patkova L."/>
            <person name="Nedelnik J."/>
            <person name="Repkova J."/>
        </authorList>
    </citation>
    <scope>NUCLEOTIDE SEQUENCE [LARGE SCALE GENOMIC DNA]</scope>
    <source>
        <strain evidence="2">cv. Tatra</strain>
        <tissue evidence="1">Young leaves</tissue>
    </source>
</reference>
<feature type="non-terminal residue" evidence="1">
    <location>
        <position position="1"/>
    </location>
</feature>
<gene>
    <name evidence="1" type="ORF">L195_g064573</name>
</gene>